<keyword evidence="2" id="KW-1185">Reference proteome</keyword>
<organism evidence="1 2">
    <name type="scientific">Mesobacillus subterraneus</name>
    <dbReference type="NCBI Taxonomy" id="285983"/>
    <lineage>
        <taxon>Bacteria</taxon>
        <taxon>Bacillati</taxon>
        <taxon>Bacillota</taxon>
        <taxon>Bacilli</taxon>
        <taxon>Bacillales</taxon>
        <taxon>Bacillaceae</taxon>
        <taxon>Mesobacillus</taxon>
    </lineage>
</organism>
<dbReference type="Proteomes" id="UP000032512">
    <property type="component" value="Unassembled WGS sequence"/>
</dbReference>
<proteinExistence type="predicted"/>
<gene>
    <name evidence="1" type="ORF">UB32_16585</name>
</gene>
<accession>A0A0D6Z5R8</accession>
<dbReference type="AlphaFoldDB" id="A0A0D6Z5R8"/>
<reference evidence="1 2" key="1">
    <citation type="submission" date="2015-01" db="EMBL/GenBank/DDBJ databases">
        <title>Draft genome sequences of the supercritical CO2 tolerant bacteria Bacillus subterraneus MITOT1 and Bacillus cereus MIT0214.</title>
        <authorList>
            <person name="Peet K.C."/>
            <person name="Thompson J.R."/>
        </authorList>
    </citation>
    <scope>NUCLEOTIDE SEQUENCE [LARGE SCALE GENOMIC DNA]</scope>
    <source>
        <strain evidence="1 2">MITOT1</strain>
    </source>
</reference>
<dbReference type="PATRIC" id="fig|285983.3.peg.2501"/>
<evidence type="ECO:0000313" key="1">
    <source>
        <dbReference type="EMBL" id="KIY20927.1"/>
    </source>
</evidence>
<comment type="caution">
    <text evidence="1">The sequence shown here is derived from an EMBL/GenBank/DDBJ whole genome shotgun (WGS) entry which is preliminary data.</text>
</comment>
<sequence>MVERALLRQCFYFFNIRDYMFTLFLQLQENRGMEPNNLKRIFFVDRHEGEKRLKELAANGLPKHWAKCWCWTNLF</sequence>
<name>A0A0D6Z5R8_9BACI</name>
<evidence type="ECO:0000313" key="2">
    <source>
        <dbReference type="Proteomes" id="UP000032512"/>
    </source>
</evidence>
<dbReference type="EMBL" id="JXIQ01000149">
    <property type="protein sequence ID" value="KIY20927.1"/>
    <property type="molecule type" value="Genomic_DNA"/>
</dbReference>
<protein>
    <submittedName>
        <fullName evidence="1">Uncharacterized protein</fullName>
    </submittedName>
</protein>